<feature type="domain" description="EGF-like" evidence="3">
    <location>
        <begin position="225"/>
        <end position="259"/>
    </location>
</feature>
<keyword evidence="2" id="KW-1133">Transmembrane helix</keyword>
<comment type="caution">
    <text evidence="1">Lacks conserved residue(s) required for the propagation of feature annotation.</text>
</comment>
<protein>
    <submittedName>
        <fullName evidence="4">Predicted protein</fullName>
    </submittedName>
</protein>
<gene>
    <name evidence="4" type="ORF">NAEGRDRAFT_74497</name>
</gene>
<dbReference type="PROSITE" id="PS01248">
    <property type="entry name" value="EGF_LAM_1"/>
    <property type="match status" value="2"/>
</dbReference>
<dbReference type="PROSITE" id="PS00022">
    <property type="entry name" value="EGF_1"/>
    <property type="match status" value="5"/>
</dbReference>
<dbReference type="PANTHER" id="PTHR24033">
    <property type="entry name" value="EGF-LIKE DOMAIN-CONTAINING PROTEIN"/>
    <property type="match status" value="1"/>
</dbReference>
<dbReference type="InterPro" id="IPR002049">
    <property type="entry name" value="LE_dom"/>
</dbReference>
<sequence length="1286" mass="138325">MFEESETFDMNLSNCSQCQNGICRLSQSSIDGSTHCECSGLFEGEFCQECKDGFVKLSDKCVCPNGYQQIGFGCVFVSSSNATSCFGYSVKEGDRACSYHGICNLNTHLCECSENFDGDRCSTCKTGYTGSKCDIPICHDVSAIDSTVCNSKGDCVAPDSCQCNANYYGPNCASFKCNGIEKNNALVCSSHGTCSNADVCTCSSNYDSSTFCSKCLPSYNGTDCSIKICSPETTCRGHGQCNDQLQCICNGKFTGTYCEKCLDGWVGSNCDITCSAQTTCSGKGSCSSTGSCICSATSYGDHCENCKDGWYGANCDFRIDFTSFEFNENGDSISASVNSVMKKNINCSSLIVNTEVLGQGATCVLDGDKSLLIINLGTLATIVINGNLIIRNYIDSKLTTNAKVSGTFYQRVDPVASLTSEKSVIGCGTMFLDASSSTSLDRRRLLFTFSAVTAPNNQALSNLNNLISGNSASTVKFSVNNFTGGSYSVQVAVQSTFSGRVSYATFAFMVTDASPPNLSIKNGVSSTVTIGNSFVVTPIVSFPSCYSGSALISNLKFTYTQVSGAALQIKQKNELLVFSSDYTKLTEEGKYVFSLSAVEQGYPGASITFEIIAVALPLKVSFNIRDMSQSMEDKISFTVLKQDPSNPDDASGQVALSCVNMETLQSCDGFVQNGANIDQTTLLFNQKYGPGVYLFTAVYTKGSRFSSSKVKITVTSQSKSSFLRIYINTPSNIDLTSVDPSTYLILQAQSIDSLSVQRIYSWTTDFDSSSTSSLDLNKKYLSIPKSLLVPGASYTVSVKVVDGAKVGEGVISFVVNSPPTLGSLEINPSTGVALTDEFKVSCGNGWSDVQLPLTFKFLYRLQGDVFWKVLKERSETRSFSTVMPSGHIEIKSIVYDALGAATETTQIIQVTNPVDITSAVQSLNAISTSSVTSSSTSSALSVIQSLKPQTQEEKQKLSETGSKIAIAYFSQIEKEETVTSQTVSSTASSISVISSISTCISNLPESTVSFIITKFKSTVDGANSKLNLPDEDIESSFNSATTIQSYVVKNGEKRAIYVFSKVDITMLDQIKETLVNLQVKNLVADMPAARTFGTDYYSYMRLMSVSSLSNLNDTISSESSFSLSQPFSTLSQFSNLDTVKLVMKVQQQNESVTKLFSFKVVSTNTEIPISSDSIAELTIENNDGVVQNAATYECKILQNGQLTSLSSCVIVSHSATSFTVRVPSTGSYAIVANVKKDVIVDILSEDNLKYLAFLSLIVPIVVLIVIVFIVVVCVIRKRKRAKVQGV</sequence>
<dbReference type="InParanoid" id="D2VZI2"/>
<evidence type="ECO:0000313" key="5">
    <source>
        <dbReference type="Proteomes" id="UP000006671"/>
    </source>
</evidence>
<dbReference type="PROSITE" id="PS50026">
    <property type="entry name" value="EGF_3"/>
    <property type="match status" value="1"/>
</dbReference>
<dbReference type="Pfam" id="PF00053">
    <property type="entry name" value="EGF_laminin"/>
    <property type="match status" value="2"/>
</dbReference>
<dbReference type="Pfam" id="PF02010">
    <property type="entry name" value="REJ"/>
    <property type="match status" value="1"/>
</dbReference>
<dbReference type="PANTHER" id="PTHR24033:SF151">
    <property type="entry name" value="NOTCH 2"/>
    <property type="match status" value="1"/>
</dbReference>
<dbReference type="Gene3D" id="2.170.300.10">
    <property type="entry name" value="Tie2 ligand-binding domain superfamily"/>
    <property type="match status" value="1"/>
</dbReference>
<dbReference type="OMA" id="LCECSEN"/>
<keyword evidence="2" id="KW-0812">Transmembrane</keyword>
<organism evidence="5">
    <name type="scientific">Naegleria gruberi</name>
    <name type="common">Amoeba</name>
    <dbReference type="NCBI Taxonomy" id="5762"/>
    <lineage>
        <taxon>Eukaryota</taxon>
        <taxon>Discoba</taxon>
        <taxon>Heterolobosea</taxon>
        <taxon>Tetramitia</taxon>
        <taxon>Eutetramitia</taxon>
        <taxon>Vahlkampfiidae</taxon>
        <taxon>Naegleria</taxon>
    </lineage>
</organism>
<dbReference type="InterPro" id="IPR000742">
    <property type="entry name" value="EGF"/>
</dbReference>
<dbReference type="SMART" id="SM00180">
    <property type="entry name" value="EGF_Lam"/>
    <property type="match status" value="4"/>
</dbReference>
<dbReference type="VEuPathDB" id="AmoebaDB:NAEGRDRAFT_74497"/>
<dbReference type="Gene3D" id="2.10.25.10">
    <property type="entry name" value="Laminin"/>
    <property type="match status" value="1"/>
</dbReference>
<keyword evidence="5" id="KW-1185">Reference proteome</keyword>
<dbReference type="KEGG" id="ngr:NAEGRDRAFT_74497"/>
<dbReference type="EMBL" id="GG738914">
    <property type="protein sequence ID" value="EFC37796.1"/>
    <property type="molecule type" value="Genomic_DNA"/>
</dbReference>
<reference evidence="4 5" key="1">
    <citation type="journal article" date="2010" name="Cell">
        <title>The genome of Naegleria gruberi illuminates early eukaryotic versatility.</title>
        <authorList>
            <person name="Fritz-Laylin L.K."/>
            <person name="Prochnik S.E."/>
            <person name="Ginger M.L."/>
            <person name="Dacks J.B."/>
            <person name="Carpenter M.L."/>
            <person name="Field M.C."/>
            <person name="Kuo A."/>
            <person name="Paredez A."/>
            <person name="Chapman J."/>
            <person name="Pham J."/>
            <person name="Shu S."/>
            <person name="Neupane R."/>
            <person name="Cipriano M."/>
            <person name="Mancuso J."/>
            <person name="Tu H."/>
            <person name="Salamov A."/>
            <person name="Lindquist E."/>
            <person name="Shapiro H."/>
            <person name="Lucas S."/>
            <person name="Grigoriev I.V."/>
            <person name="Cande W.Z."/>
            <person name="Fulton C."/>
            <person name="Rokhsar D.S."/>
            <person name="Dawson S.C."/>
        </authorList>
    </citation>
    <scope>NUCLEOTIDE SEQUENCE [LARGE SCALE GENOMIC DNA]</scope>
    <source>
        <strain evidence="4 5">NEG-M</strain>
    </source>
</reference>
<evidence type="ECO:0000259" key="3">
    <source>
        <dbReference type="PROSITE" id="PS50026"/>
    </source>
</evidence>
<dbReference type="GeneID" id="8853651"/>
<dbReference type="Proteomes" id="UP000006671">
    <property type="component" value="Unassembled WGS sequence"/>
</dbReference>
<keyword evidence="2" id="KW-0472">Membrane</keyword>
<keyword evidence="1" id="KW-1015">Disulfide bond</keyword>
<dbReference type="eggNOG" id="KOG1225">
    <property type="taxonomic scope" value="Eukaryota"/>
</dbReference>
<accession>D2VZI2</accession>
<feature type="transmembrane region" description="Helical" evidence="2">
    <location>
        <begin position="1250"/>
        <end position="1275"/>
    </location>
</feature>
<dbReference type="CDD" id="cd00055">
    <property type="entry name" value="EGF_Lam"/>
    <property type="match status" value="2"/>
</dbReference>
<feature type="disulfide bond" evidence="1">
    <location>
        <begin position="249"/>
        <end position="258"/>
    </location>
</feature>
<keyword evidence="1" id="KW-0245">EGF-like domain</keyword>
<proteinExistence type="predicted"/>
<dbReference type="InterPro" id="IPR051830">
    <property type="entry name" value="NOTCH_homolog"/>
</dbReference>
<dbReference type="OrthoDB" id="10011303at2759"/>
<dbReference type="InterPro" id="IPR002859">
    <property type="entry name" value="PKD/REJ-like"/>
</dbReference>
<evidence type="ECO:0000256" key="2">
    <source>
        <dbReference type="SAM" id="Phobius"/>
    </source>
</evidence>
<name>D2VZI2_NAEGR</name>
<evidence type="ECO:0000256" key="1">
    <source>
        <dbReference type="PROSITE-ProRule" id="PRU00076"/>
    </source>
</evidence>
<evidence type="ECO:0000313" key="4">
    <source>
        <dbReference type="EMBL" id="EFC37796.1"/>
    </source>
</evidence>
<dbReference type="SMART" id="SM00181">
    <property type="entry name" value="EGF"/>
    <property type="match status" value="6"/>
</dbReference>
<dbReference type="RefSeq" id="XP_002670540.1">
    <property type="nucleotide sequence ID" value="XM_002670494.1"/>
</dbReference>